<keyword evidence="5" id="KW-0966">Cell projection</keyword>
<keyword evidence="5" id="KW-0969">Cilium</keyword>
<dbReference type="PANTHER" id="PTHR23035:SF1">
    <property type="entry name" value="CILIA- AND FLAGELLA-ASSOCIATED PROTEIN 97"/>
    <property type="match status" value="1"/>
</dbReference>
<keyword evidence="4" id="KW-1185">Reference proteome</keyword>
<sequence length="574" mass="61633">MESDSSLRGEVDHTFFSSDSEAGSRGPGTKEPETPRDQQGTGTPRAENHVGGHTPVPVRQVTFGYKSDSDSVDEDAEGGASPRVRAAEPAKDAKLDTASGEDTSETGGHKEEGDDIETTPRAESESHESNRSRESSTSCSSSDEDSSAEDRKSIDGRTAQNGAKIEDDVKSENKMEDDAKSESDGKLESETKSERGAQSPFRAQSANHGKPPDHANSPDGARSRGRSSSQGSARSYRDSSSDTVKSRSSTASKKSIASRTSAKSKKSTGSRARSQASQSREEHGTRARASVKNDSSSSDEEDHTVAGKAQGLRKPSPVVKSTSDSLDGGPRSPRQAKASKKQDRKADIWQAPAICSTAKPVKTAKQSSSSAISSSSTLSPLSSGVEGQSGGGYRSSRVLSEAEDLNHLLKAVVAMETRPKTRRAPGEGSSATSRVLRASAYGNVRRPLRSNYSFSEEQVRRIDRDNQRLLERLCRLSLPPLPPPPVRRAGSGSVVMVPSRPYHTAVTRERALRRIQEENMLILRRLEAVRPTPGLSRAELLLQYSRQAAYMGGPSWAPSSPPRRARRLGVHSSV</sequence>
<reference evidence="5" key="1">
    <citation type="submission" date="2025-08" db="UniProtKB">
        <authorList>
            <consortium name="RefSeq"/>
        </authorList>
    </citation>
    <scope>IDENTIFICATION</scope>
    <source>
        <tissue evidence="5">Sperm</tissue>
    </source>
</reference>
<dbReference type="InterPro" id="IPR038791">
    <property type="entry name" value="Cfap97/Hemingway"/>
</dbReference>
<feature type="compositionally biased region" description="Basic and acidic residues" evidence="3">
    <location>
        <begin position="85"/>
        <end position="95"/>
    </location>
</feature>
<dbReference type="PANTHER" id="PTHR23035">
    <property type="entry name" value="CILIA- AND FLAGELLA-ASSOCIATED PROTEIN 97-RELATED"/>
    <property type="match status" value="1"/>
</dbReference>
<evidence type="ECO:0000313" key="5">
    <source>
        <dbReference type="RefSeq" id="XP_032833188.1"/>
    </source>
</evidence>
<feature type="compositionally biased region" description="Low complexity" evidence="3">
    <location>
        <begin position="241"/>
        <end position="261"/>
    </location>
</feature>
<feature type="compositionally biased region" description="Basic and acidic residues" evidence="3">
    <location>
        <begin position="1"/>
        <end position="13"/>
    </location>
</feature>
<feature type="region of interest" description="Disordered" evidence="3">
    <location>
        <begin position="552"/>
        <end position="574"/>
    </location>
</feature>
<keyword evidence="5" id="KW-0282">Flagellum</keyword>
<dbReference type="KEGG" id="pmrn:116955935"/>
<organism evidence="4 5">
    <name type="scientific">Petromyzon marinus</name>
    <name type="common">Sea lamprey</name>
    <dbReference type="NCBI Taxonomy" id="7757"/>
    <lineage>
        <taxon>Eukaryota</taxon>
        <taxon>Metazoa</taxon>
        <taxon>Chordata</taxon>
        <taxon>Craniata</taxon>
        <taxon>Vertebrata</taxon>
        <taxon>Cyclostomata</taxon>
        <taxon>Hyperoartia</taxon>
        <taxon>Petromyzontiformes</taxon>
        <taxon>Petromyzontidae</taxon>
        <taxon>Petromyzon</taxon>
    </lineage>
</organism>
<dbReference type="GO" id="GO:0007283">
    <property type="term" value="P:spermatogenesis"/>
    <property type="evidence" value="ECO:0007669"/>
    <property type="project" value="TreeGrafter"/>
</dbReference>
<feature type="compositionally biased region" description="Low complexity" evidence="3">
    <location>
        <begin position="269"/>
        <end position="278"/>
    </location>
</feature>
<comment type="similarity">
    <text evidence="1">Belongs to the CFAP97 family.</text>
</comment>
<accession>A0AAJ7UB37</accession>
<dbReference type="RefSeq" id="XP_032833188.1">
    <property type="nucleotide sequence ID" value="XM_032977297.1"/>
</dbReference>
<feature type="compositionally biased region" description="Basic and acidic residues" evidence="3">
    <location>
        <begin position="164"/>
        <end position="195"/>
    </location>
</feature>
<dbReference type="Proteomes" id="UP001318040">
    <property type="component" value="Chromosome 3"/>
</dbReference>
<feature type="compositionally biased region" description="Basic residues" evidence="3">
    <location>
        <begin position="563"/>
        <end position="574"/>
    </location>
</feature>
<dbReference type="Pfam" id="PF13879">
    <property type="entry name" value="Hmw_CFAP97"/>
    <property type="match status" value="1"/>
</dbReference>
<feature type="compositionally biased region" description="Basic and acidic residues" evidence="3">
    <location>
        <begin position="107"/>
        <end position="134"/>
    </location>
</feature>
<evidence type="ECO:0000256" key="1">
    <source>
        <dbReference type="ARBA" id="ARBA00008315"/>
    </source>
</evidence>
<feature type="compositionally biased region" description="Low complexity" evidence="3">
    <location>
        <begin position="367"/>
        <end position="383"/>
    </location>
</feature>
<dbReference type="InterPro" id="IPR029488">
    <property type="entry name" value="Hmw/CFAP97"/>
</dbReference>
<gene>
    <name evidence="5" type="primary">CFAP97</name>
</gene>
<dbReference type="AlphaFoldDB" id="A0AAJ7UB37"/>
<evidence type="ECO:0000256" key="2">
    <source>
        <dbReference type="ARBA" id="ARBA00021424"/>
    </source>
</evidence>
<name>A0AAJ7UB37_PETMA</name>
<evidence type="ECO:0000256" key="3">
    <source>
        <dbReference type="SAM" id="MobiDB-lite"/>
    </source>
</evidence>
<proteinExistence type="inferred from homology"/>
<feature type="region of interest" description="Disordered" evidence="3">
    <location>
        <begin position="1"/>
        <end position="395"/>
    </location>
</feature>
<evidence type="ECO:0000313" key="4">
    <source>
        <dbReference type="Proteomes" id="UP001318040"/>
    </source>
</evidence>
<protein>
    <recommendedName>
        <fullName evidence="2">Cilia- and flagella-associated protein 97</fullName>
    </recommendedName>
</protein>